<reference evidence="2 3" key="1">
    <citation type="submission" date="2017-07" db="EMBL/GenBank/DDBJ databases">
        <title>blaIMP-27 on transferable plasmids in Proteus mirabilis and Providencia rettgeri.</title>
        <authorList>
            <person name="Potter R."/>
        </authorList>
    </citation>
    <scope>NUCLEOTIDE SEQUENCE [LARGE SCALE GENOMIC DNA]</scope>
    <source>
        <strain evidence="2 3">PR1</strain>
    </source>
</reference>
<sequence length="157" mass="17840">MSGPPKTPTHLRVVRGNPSKRPINKNEPKPPSGVPPTPKHFSKQEKYWFKRMADELNQIGVITKLDGMALELMIGAYVEWRHHRDVIAEVGESYQTTTSTGDIIIRAHPQVAMRDRAFNNVCKMMLEFGITPASRSKVSIDKPAEEDLFEAFLKKRK</sequence>
<dbReference type="Pfam" id="PF05119">
    <property type="entry name" value="Terminase_4"/>
    <property type="match status" value="1"/>
</dbReference>
<name>A0A264VWV2_PRORE</name>
<gene>
    <name evidence="2" type="ORF">CHI95_05615</name>
</gene>
<feature type="compositionally biased region" description="Pro residues" evidence="1">
    <location>
        <begin position="29"/>
        <end position="38"/>
    </location>
</feature>
<accession>A0A264VWV2</accession>
<organism evidence="2 3">
    <name type="scientific">Providencia rettgeri</name>
    <dbReference type="NCBI Taxonomy" id="587"/>
    <lineage>
        <taxon>Bacteria</taxon>
        <taxon>Pseudomonadati</taxon>
        <taxon>Pseudomonadota</taxon>
        <taxon>Gammaproteobacteria</taxon>
        <taxon>Enterobacterales</taxon>
        <taxon>Morganellaceae</taxon>
        <taxon>Providencia</taxon>
    </lineage>
</organism>
<dbReference type="NCBIfam" id="TIGR01558">
    <property type="entry name" value="sm_term_P27"/>
    <property type="match status" value="1"/>
</dbReference>
<feature type="region of interest" description="Disordered" evidence="1">
    <location>
        <begin position="1"/>
        <end position="41"/>
    </location>
</feature>
<dbReference type="InterPro" id="IPR006448">
    <property type="entry name" value="Phage_term_ssu_P27"/>
</dbReference>
<dbReference type="RefSeq" id="WP_094961018.1">
    <property type="nucleotide sequence ID" value="NZ_JADSTF010000008.1"/>
</dbReference>
<evidence type="ECO:0000313" key="2">
    <source>
        <dbReference type="EMBL" id="OZS75755.1"/>
    </source>
</evidence>
<evidence type="ECO:0000313" key="3">
    <source>
        <dbReference type="Proteomes" id="UP000216001"/>
    </source>
</evidence>
<dbReference type="Proteomes" id="UP000216001">
    <property type="component" value="Unassembled WGS sequence"/>
</dbReference>
<dbReference type="AlphaFoldDB" id="A0A264VWV2"/>
<protein>
    <submittedName>
        <fullName evidence="2">Terminase</fullName>
    </submittedName>
</protein>
<comment type="caution">
    <text evidence="2">The sequence shown here is derived from an EMBL/GenBank/DDBJ whole genome shotgun (WGS) entry which is preliminary data.</text>
</comment>
<dbReference type="EMBL" id="NOWC01000004">
    <property type="protein sequence ID" value="OZS75755.1"/>
    <property type="molecule type" value="Genomic_DNA"/>
</dbReference>
<proteinExistence type="predicted"/>
<evidence type="ECO:0000256" key="1">
    <source>
        <dbReference type="SAM" id="MobiDB-lite"/>
    </source>
</evidence>